<dbReference type="RefSeq" id="WP_109373907.1">
    <property type="nucleotide sequence ID" value="NZ_CP043925.1"/>
</dbReference>
<reference evidence="5 6" key="1">
    <citation type="submission" date="2019-09" db="EMBL/GenBank/DDBJ databases">
        <title>Emergence of a chromosome-mediated tetracycline resistance gene in Proteus strain.</title>
        <authorList>
            <person name="He D."/>
            <person name="Wang L."/>
        </authorList>
    </citation>
    <scope>NUCLEOTIDE SEQUENCE [LARGE SCALE GENOMIC DNA]</scope>
    <source>
        <strain evidence="5 6">T60</strain>
    </source>
</reference>
<dbReference type="PANTHER" id="PTHR30487:SF0">
    <property type="entry name" value="PREPILIN LEADER PEPTIDASE_N-METHYLTRANSFERASE-RELATED"/>
    <property type="match status" value="1"/>
</dbReference>
<evidence type="ECO:0000256" key="3">
    <source>
        <dbReference type="SAM" id="Phobius"/>
    </source>
</evidence>
<organism evidence="5 6">
    <name type="scientific">Proteus columbae</name>
    <dbReference type="NCBI Taxonomy" id="1987580"/>
    <lineage>
        <taxon>Bacteria</taxon>
        <taxon>Pseudomonadati</taxon>
        <taxon>Pseudomonadota</taxon>
        <taxon>Gammaproteobacteria</taxon>
        <taxon>Enterobacterales</taxon>
        <taxon>Morganellaceae</taxon>
        <taxon>Proteus</taxon>
    </lineage>
</organism>
<dbReference type="GO" id="GO:0005886">
    <property type="term" value="C:plasma membrane"/>
    <property type="evidence" value="ECO:0007669"/>
    <property type="project" value="TreeGrafter"/>
</dbReference>
<dbReference type="InterPro" id="IPR050882">
    <property type="entry name" value="Prepilin_peptidase/N-MTase"/>
</dbReference>
<comment type="similarity">
    <text evidence="1 2">Belongs to the peptidase A24 family.</text>
</comment>
<proteinExistence type="inferred from homology"/>
<feature type="domain" description="Prepilin type IV endopeptidase peptidase" evidence="4">
    <location>
        <begin position="70"/>
        <end position="176"/>
    </location>
</feature>
<keyword evidence="6" id="KW-1185">Reference proteome</keyword>
<dbReference type="InterPro" id="IPR000045">
    <property type="entry name" value="Prepilin_IV_endopep_pep"/>
</dbReference>
<name>A0A6I7D8G9_9GAMM</name>
<feature type="transmembrane region" description="Helical" evidence="3">
    <location>
        <begin position="12"/>
        <end position="36"/>
    </location>
</feature>
<dbReference type="PANTHER" id="PTHR30487">
    <property type="entry name" value="TYPE 4 PREPILIN-LIKE PROTEINS LEADER PEPTIDE-PROCESSING ENZYME"/>
    <property type="match status" value="1"/>
</dbReference>
<protein>
    <submittedName>
        <fullName evidence="5">Prepilin peptidase</fullName>
    </submittedName>
</protein>
<gene>
    <name evidence="5" type="ORF">F1325_04460</name>
</gene>
<dbReference type="PRINTS" id="PR00864">
    <property type="entry name" value="PREPILNPTASE"/>
</dbReference>
<keyword evidence="3" id="KW-0472">Membrane</keyword>
<feature type="transmembrane region" description="Helical" evidence="3">
    <location>
        <begin position="165"/>
        <end position="185"/>
    </location>
</feature>
<feature type="transmembrane region" description="Helical" evidence="3">
    <location>
        <begin position="192"/>
        <end position="211"/>
    </location>
</feature>
<dbReference type="GO" id="GO:0004190">
    <property type="term" value="F:aspartic-type endopeptidase activity"/>
    <property type="evidence" value="ECO:0007669"/>
    <property type="project" value="InterPro"/>
</dbReference>
<dbReference type="KEGG" id="pcol:F1325_04460"/>
<sequence>MPLSRCCFIKTPLLFFLNEFLVFIKFCLPFLLLFLLPKTRRKQLAISYIIICLYWFFSIYSLSLLIILSVLSFYLLMLSFFDADYFLLPNTLTYWLIFLGLSCNYTTFGLVPFDHAFYGFLGGAGLFYGIYLWGYLIYQKCVLGFGDVKLFSAIGAWCGFEKLPYILLLGSLLGLSVYCGVLLTTKEFLKKVAFGSCLSFSTLMILGFYFSSYNSFN</sequence>
<evidence type="ECO:0000259" key="4">
    <source>
        <dbReference type="Pfam" id="PF01478"/>
    </source>
</evidence>
<dbReference type="AlphaFoldDB" id="A0A6I7D8G9"/>
<accession>A0A6I7D8G9</accession>
<evidence type="ECO:0000313" key="5">
    <source>
        <dbReference type="EMBL" id="QHN09760.1"/>
    </source>
</evidence>
<dbReference type="EMBL" id="CP043925">
    <property type="protein sequence ID" value="QHN09760.1"/>
    <property type="molecule type" value="Genomic_DNA"/>
</dbReference>
<keyword evidence="3" id="KW-1133">Transmembrane helix</keyword>
<feature type="transmembrane region" description="Helical" evidence="3">
    <location>
        <begin position="93"/>
        <end position="111"/>
    </location>
</feature>
<evidence type="ECO:0000256" key="1">
    <source>
        <dbReference type="ARBA" id="ARBA00005801"/>
    </source>
</evidence>
<dbReference type="Proteomes" id="UP000464700">
    <property type="component" value="Chromosome"/>
</dbReference>
<dbReference type="InterPro" id="IPR014032">
    <property type="entry name" value="Peptidase_A24A_bac"/>
</dbReference>
<feature type="transmembrane region" description="Helical" evidence="3">
    <location>
        <begin position="118"/>
        <end position="138"/>
    </location>
</feature>
<keyword evidence="3" id="KW-0812">Transmembrane</keyword>
<feature type="transmembrane region" description="Helical" evidence="3">
    <location>
        <begin position="48"/>
        <end position="81"/>
    </location>
</feature>
<dbReference type="Gene3D" id="1.20.120.1220">
    <property type="match status" value="1"/>
</dbReference>
<evidence type="ECO:0000313" key="6">
    <source>
        <dbReference type="Proteomes" id="UP000464700"/>
    </source>
</evidence>
<dbReference type="Pfam" id="PF01478">
    <property type="entry name" value="Peptidase_A24"/>
    <property type="match status" value="1"/>
</dbReference>
<evidence type="ECO:0000256" key="2">
    <source>
        <dbReference type="RuleBase" id="RU003793"/>
    </source>
</evidence>
<dbReference type="GO" id="GO:0006465">
    <property type="term" value="P:signal peptide processing"/>
    <property type="evidence" value="ECO:0007669"/>
    <property type="project" value="TreeGrafter"/>
</dbReference>